<gene>
    <name evidence="1" type="ORF">pdam_00001937</name>
</gene>
<accession>A0A3M6TQ31</accession>
<dbReference type="Proteomes" id="UP000275408">
    <property type="component" value="Unassembled WGS sequence"/>
</dbReference>
<reference evidence="1 2" key="1">
    <citation type="journal article" date="2018" name="Sci. Rep.">
        <title>Comparative analysis of the Pocillopora damicornis genome highlights role of immune system in coral evolution.</title>
        <authorList>
            <person name="Cunning R."/>
            <person name="Bay R.A."/>
            <person name="Gillette P."/>
            <person name="Baker A.C."/>
            <person name="Traylor-Knowles N."/>
        </authorList>
    </citation>
    <scope>NUCLEOTIDE SEQUENCE [LARGE SCALE GENOMIC DNA]</scope>
    <source>
        <strain evidence="1">RSMAS</strain>
        <tissue evidence="1">Whole animal</tissue>
    </source>
</reference>
<dbReference type="EMBL" id="RCHS01003197">
    <property type="protein sequence ID" value="RMX43449.1"/>
    <property type="molecule type" value="Genomic_DNA"/>
</dbReference>
<keyword evidence="2" id="KW-1185">Reference proteome</keyword>
<dbReference type="AlphaFoldDB" id="A0A3M6TQ31"/>
<name>A0A3M6TQ31_POCDA</name>
<sequence length="110" mass="12368">MVSHVYEWVGSSDITPEYFQLCAFDSKCPFPSESVAVVDKQKRYMAESEDMPKLLEEYPEMNFMGFGSTAYRFSDTIPLDSTMSQPSSFLAVSPVPGLPPEQLMYGDDLT</sequence>
<comment type="caution">
    <text evidence="1">The sequence shown here is derived from an EMBL/GenBank/DDBJ whole genome shotgun (WGS) entry which is preliminary data.</text>
</comment>
<evidence type="ECO:0000313" key="1">
    <source>
        <dbReference type="EMBL" id="RMX43449.1"/>
    </source>
</evidence>
<organism evidence="1 2">
    <name type="scientific">Pocillopora damicornis</name>
    <name type="common">Cauliflower coral</name>
    <name type="synonym">Millepora damicornis</name>
    <dbReference type="NCBI Taxonomy" id="46731"/>
    <lineage>
        <taxon>Eukaryota</taxon>
        <taxon>Metazoa</taxon>
        <taxon>Cnidaria</taxon>
        <taxon>Anthozoa</taxon>
        <taxon>Hexacorallia</taxon>
        <taxon>Scleractinia</taxon>
        <taxon>Astrocoeniina</taxon>
        <taxon>Pocilloporidae</taxon>
        <taxon>Pocillopora</taxon>
    </lineage>
</organism>
<proteinExistence type="predicted"/>
<evidence type="ECO:0000313" key="2">
    <source>
        <dbReference type="Proteomes" id="UP000275408"/>
    </source>
</evidence>
<protein>
    <submittedName>
        <fullName evidence="1">Uncharacterized protein</fullName>
    </submittedName>
</protein>